<reference evidence="1" key="1">
    <citation type="journal article" date="2012" name="PLoS ONE">
        <title>Gene sets for utilization of primary and secondary nutrition supplies in the distal gut of endangered iberian lynx.</title>
        <authorList>
            <person name="Alcaide M."/>
            <person name="Messina E."/>
            <person name="Richter M."/>
            <person name="Bargiela R."/>
            <person name="Peplies J."/>
            <person name="Huws S.A."/>
            <person name="Newbold C.J."/>
            <person name="Golyshin P.N."/>
            <person name="Simon M.A."/>
            <person name="Lopez G."/>
            <person name="Yakimov M.M."/>
            <person name="Ferrer M."/>
        </authorList>
    </citation>
    <scope>NUCLEOTIDE SEQUENCE</scope>
</reference>
<dbReference type="EMBL" id="AMCI01001736">
    <property type="protein sequence ID" value="EJX04656.1"/>
    <property type="molecule type" value="Genomic_DNA"/>
</dbReference>
<comment type="caution">
    <text evidence="1">The sequence shown here is derived from an EMBL/GenBank/DDBJ whole genome shotgun (WGS) entry which is preliminary data.</text>
</comment>
<dbReference type="AlphaFoldDB" id="J9CWN2"/>
<accession>J9CWN2</accession>
<protein>
    <submittedName>
        <fullName evidence="1">Uncharacterized protein</fullName>
    </submittedName>
</protein>
<organism evidence="1">
    <name type="scientific">gut metagenome</name>
    <dbReference type="NCBI Taxonomy" id="749906"/>
    <lineage>
        <taxon>unclassified sequences</taxon>
        <taxon>metagenomes</taxon>
        <taxon>organismal metagenomes</taxon>
    </lineage>
</organism>
<evidence type="ECO:0000313" key="1">
    <source>
        <dbReference type="EMBL" id="EJX04656.1"/>
    </source>
</evidence>
<sequence length="127" mass="15250">MKAVVVCDRPHLSREEYRAKQKAFIIEKAGLTKKEAARFFPIYYELQDKKKKLNDDSWRLIRKGKGNDVTDLQYEEILDKIADNRIEATQLEKSYLAKFKKILSCKKIYMVRRAELRFHRELLKEMH</sequence>
<proteinExistence type="predicted"/>
<name>J9CWN2_9ZZZZ</name>
<gene>
    <name evidence="1" type="ORF">EVA_07233</name>
</gene>